<dbReference type="PANTHER" id="PTHR41523:SF7">
    <property type="entry name" value="HISTIDINE KINASE"/>
    <property type="match status" value="1"/>
</dbReference>
<dbReference type="InterPro" id="IPR000014">
    <property type="entry name" value="PAS"/>
</dbReference>
<dbReference type="SMART" id="SM00065">
    <property type="entry name" value="GAF"/>
    <property type="match status" value="1"/>
</dbReference>
<reference evidence="15 16" key="1">
    <citation type="submission" date="2020-11" db="EMBL/GenBank/DDBJ databases">
        <title>Complete genome sequence for Salinimonas sp. strain G2-b.</title>
        <authorList>
            <person name="Park S.-J."/>
        </authorList>
    </citation>
    <scope>NUCLEOTIDE SEQUENCE [LARGE SCALE GENOMIC DNA]</scope>
    <source>
        <strain evidence="15 16">G2-b</strain>
    </source>
</reference>
<dbReference type="CDD" id="cd00130">
    <property type="entry name" value="PAS"/>
    <property type="match status" value="1"/>
</dbReference>
<dbReference type="InterPro" id="IPR036890">
    <property type="entry name" value="HATPase_C_sf"/>
</dbReference>
<dbReference type="GO" id="GO:0006355">
    <property type="term" value="P:regulation of DNA-templated transcription"/>
    <property type="evidence" value="ECO:0007669"/>
    <property type="project" value="InterPro"/>
</dbReference>
<dbReference type="Proteomes" id="UP000595095">
    <property type="component" value="Chromosome"/>
</dbReference>
<feature type="domain" description="Response regulatory" evidence="14">
    <location>
        <begin position="748"/>
        <end position="859"/>
    </location>
</feature>
<name>A0A7S9HBW8_9ALTE</name>
<dbReference type="GO" id="GO:0009584">
    <property type="term" value="P:detection of visible light"/>
    <property type="evidence" value="ECO:0007669"/>
    <property type="project" value="InterPro"/>
</dbReference>
<dbReference type="Gene3D" id="3.30.450.40">
    <property type="match status" value="1"/>
</dbReference>
<dbReference type="InterPro" id="IPR013654">
    <property type="entry name" value="PAS_2"/>
</dbReference>
<dbReference type="KEGG" id="smaa:IT774_09795"/>
<dbReference type="EC" id="2.7.13.3" evidence="2"/>
<dbReference type="RefSeq" id="WP_195809629.1">
    <property type="nucleotide sequence ID" value="NZ_CP064795.1"/>
</dbReference>
<dbReference type="Pfam" id="PF01590">
    <property type="entry name" value="GAF"/>
    <property type="match status" value="1"/>
</dbReference>
<evidence type="ECO:0000256" key="8">
    <source>
        <dbReference type="ARBA" id="ARBA00022777"/>
    </source>
</evidence>
<feature type="domain" description="Phytochrome chromophore attachment site" evidence="13">
    <location>
        <begin position="148"/>
        <end position="309"/>
    </location>
</feature>
<evidence type="ECO:0000256" key="10">
    <source>
        <dbReference type="ARBA" id="ARBA00022991"/>
    </source>
</evidence>
<dbReference type="Pfam" id="PF07536">
    <property type="entry name" value="HWE_HK"/>
    <property type="match status" value="1"/>
</dbReference>
<evidence type="ECO:0000256" key="9">
    <source>
        <dbReference type="ARBA" id="ARBA00022840"/>
    </source>
</evidence>
<dbReference type="Pfam" id="PF00072">
    <property type="entry name" value="Response_reg"/>
    <property type="match status" value="1"/>
</dbReference>
<dbReference type="PRINTS" id="PR01033">
    <property type="entry name" value="PHYTOCHROME"/>
</dbReference>
<dbReference type="InterPro" id="IPR043150">
    <property type="entry name" value="Phytochrome_PHY_sf"/>
</dbReference>
<evidence type="ECO:0000256" key="1">
    <source>
        <dbReference type="ARBA" id="ARBA00000085"/>
    </source>
</evidence>
<dbReference type="Gene3D" id="3.30.450.20">
    <property type="entry name" value="PAS domain"/>
    <property type="match status" value="1"/>
</dbReference>
<evidence type="ECO:0000259" key="14">
    <source>
        <dbReference type="PROSITE" id="PS50110"/>
    </source>
</evidence>
<dbReference type="PROSITE" id="PS50110">
    <property type="entry name" value="RESPONSE_REGULATORY"/>
    <property type="match status" value="1"/>
</dbReference>
<dbReference type="GO" id="GO:0000160">
    <property type="term" value="P:phosphorelay signal transduction system"/>
    <property type="evidence" value="ECO:0007669"/>
    <property type="project" value="InterPro"/>
</dbReference>
<keyword evidence="6" id="KW-0808">Transferase</keyword>
<dbReference type="InterPro" id="IPR001294">
    <property type="entry name" value="Phytochrome"/>
</dbReference>
<dbReference type="Pfam" id="PF00360">
    <property type="entry name" value="PHY"/>
    <property type="match status" value="1"/>
</dbReference>
<dbReference type="Gene3D" id="3.30.565.10">
    <property type="entry name" value="Histidine kinase-like ATPase, C-terminal domain"/>
    <property type="match status" value="1"/>
</dbReference>
<evidence type="ECO:0000259" key="13">
    <source>
        <dbReference type="PROSITE" id="PS50046"/>
    </source>
</evidence>
<keyword evidence="4 12" id="KW-0597">Phosphoprotein</keyword>
<dbReference type="EMBL" id="CP064795">
    <property type="protein sequence ID" value="QPG04535.1"/>
    <property type="molecule type" value="Genomic_DNA"/>
</dbReference>
<dbReference type="InterPro" id="IPR016132">
    <property type="entry name" value="Phyto_chromo_attachment"/>
</dbReference>
<dbReference type="Pfam" id="PF08446">
    <property type="entry name" value="PAS_2"/>
    <property type="match status" value="1"/>
</dbReference>
<feature type="modified residue" description="4-aspartylphosphate" evidence="12">
    <location>
        <position position="798"/>
    </location>
</feature>
<keyword evidence="10" id="KW-0157">Chromophore</keyword>
<dbReference type="InterPro" id="IPR011102">
    <property type="entry name" value="Sig_transdc_His_kinase_HWE"/>
</dbReference>
<protein>
    <recommendedName>
        <fullName evidence="2">histidine kinase</fullName>
        <ecNumber evidence="2">2.7.13.3</ecNumber>
    </recommendedName>
</protein>
<dbReference type="PANTHER" id="PTHR41523">
    <property type="entry name" value="TWO-COMPONENT SYSTEM SENSOR PROTEIN"/>
    <property type="match status" value="1"/>
</dbReference>
<keyword evidence="5" id="KW-0716">Sensory transduction</keyword>
<evidence type="ECO:0000256" key="11">
    <source>
        <dbReference type="ARBA" id="ARBA00023170"/>
    </source>
</evidence>
<dbReference type="AlphaFoldDB" id="A0A7S9HBW8"/>
<evidence type="ECO:0000256" key="12">
    <source>
        <dbReference type="PROSITE-ProRule" id="PRU00169"/>
    </source>
</evidence>
<organism evidence="15 16">
    <name type="scientific">Salinimonas marina</name>
    <dbReference type="NCBI Taxonomy" id="2785918"/>
    <lineage>
        <taxon>Bacteria</taxon>
        <taxon>Pseudomonadati</taxon>
        <taxon>Pseudomonadota</taxon>
        <taxon>Gammaproteobacteria</taxon>
        <taxon>Alteromonadales</taxon>
        <taxon>Alteromonadaceae</taxon>
        <taxon>Alteromonas/Salinimonas group</taxon>
        <taxon>Salinimonas</taxon>
    </lineage>
</organism>
<dbReference type="PROSITE" id="PS50046">
    <property type="entry name" value="PHYTOCHROME_2"/>
    <property type="match status" value="1"/>
</dbReference>
<keyword evidence="9" id="KW-0067">ATP-binding</keyword>
<dbReference type="InterPro" id="IPR003018">
    <property type="entry name" value="GAF"/>
</dbReference>
<evidence type="ECO:0000256" key="7">
    <source>
        <dbReference type="ARBA" id="ARBA00022741"/>
    </source>
</evidence>
<evidence type="ECO:0000313" key="16">
    <source>
        <dbReference type="Proteomes" id="UP000595095"/>
    </source>
</evidence>
<evidence type="ECO:0000256" key="2">
    <source>
        <dbReference type="ARBA" id="ARBA00012438"/>
    </source>
</evidence>
<keyword evidence="7" id="KW-0547">Nucleotide-binding</keyword>
<evidence type="ECO:0000313" key="15">
    <source>
        <dbReference type="EMBL" id="QPG04535.1"/>
    </source>
</evidence>
<keyword evidence="11" id="KW-0675">Receptor</keyword>
<dbReference type="InterPro" id="IPR011006">
    <property type="entry name" value="CheY-like_superfamily"/>
</dbReference>
<sequence>MNNTSDIESTENIDLTVCDREPIHRLGHIQQFGCFIALNVDWIVAFCSANTQDYFNTDPENFIGQPVRQWLDSQLIHDLRSAYQSAIITGRNERLFNRKIDATGQPVDISVHFNGVYIVVEFEQIPASRRSEDSFVRALISQFYRARTAQELLEDMAQQLRFVTGYDRVMIYQLLPDQAGEVVAEAATSELESFLGLRFPASDIPKQARTMYTKNLLRVINDVHANPVPILPIGEGQSGRLDLTYSTLRAVSPVHIQYLKNMGVGASLSVSLIVDDNLWGLIAFHHGSARVPSYAMRTDLELFAEVLALELSARLSREREAAAKQVRDTHDKVISTISRQGSLREVLVAQLATLKNLIRCDGIAAVVDGHAQGEGPCLTGAPLQQLLGYLEQQDTQQVFHTDCLTDLLPDYDINQHHVAGLLAIPLSHATTDYLIFYRNAQTQTVTWAGNPDKLLQPAAAANHTGEATANALMPRTSFAAWQETYHERAEPWASSDLRSAESLRVTLLELVIHNFQERDQFQQKASRTHEVLISELNHRVRNILNLVNAIITQTGQQGRTVAEYADTLSQRIRALASAHDQLTTARWEAVSFQQLLDNEIQAYAAHNNSIHLGGPAVLISPEAATPMVLVLHELLTNAAKYGALAASQPGVLRVDWRYDNDNNLQLTWNEQAGGVIAGPRRNGFGMTLIQRIIPHELGGDVKVDFEPGGLQVSLKIPARFITSAPDEMKKVAPAAPSLAGSTTGLPDNVLIIEDNLIIAMDIQKKLQANGVKEAGIAGSLKAAEAYLNHAKPDMIVSDVHLGNDTTLRFLEAAIATKIPCIIISGYGEDVQKPATLNHVPVLTKPVTDKLLLQTLRNQWVADAVK</sequence>
<dbReference type="SUPFAM" id="SSF55874">
    <property type="entry name" value="ATPase domain of HSP90 chaperone/DNA topoisomerase II/histidine kinase"/>
    <property type="match status" value="1"/>
</dbReference>
<dbReference type="GO" id="GO:0009881">
    <property type="term" value="F:photoreceptor activity"/>
    <property type="evidence" value="ECO:0007669"/>
    <property type="project" value="UniProtKB-KW"/>
</dbReference>
<keyword evidence="16" id="KW-1185">Reference proteome</keyword>
<dbReference type="SUPFAM" id="SSF52172">
    <property type="entry name" value="CheY-like"/>
    <property type="match status" value="1"/>
</dbReference>
<keyword evidence="3" id="KW-0600">Photoreceptor protein</keyword>
<dbReference type="SMART" id="SM00911">
    <property type="entry name" value="HWE_HK"/>
    <property type="match status" value="1"/>
</dbReference>
<dbReference type="SUPFAM" id="SSF55785">
    <property type="entry name" value="PYP-like sensor domain (PAS domain)"/>
    <property type="match status" value="1"/>
</dbReference>
<dbReference type="InterPro" id="IPR035965">
    <property type="entry name" value="PAS-like_dom_sf"/>
</dbReference>
<dbReference type="GO" id="GO:0005524">
    <property type="term" value="F:ATP binding"/>
    <property type="evidence" value="ECO:0007669"/>
    <property type="project" value="UniProtKB-KW"/>
</dbReference>
<evidence type="ECO:0000256" key="5">
    <source>
        <dbReference type="ARBA" id="ARBA00022606"/>
    </source>
</evidence>
<dbReference type="SMART" id="SM00448">
    <property type="entry name" value="REC"/>
    <property type="match status" value="1"/>
</dbReference>
<evidence type="ECO:0000256" key="6">
    <source>
        <dbReference type="ARBA" id="ARBA00022679"/>
    </source>
</evidence>
<dbReference type="SUPFAM" id="SSF55781">
    <property type="entry name" value="GAF domain-like"/>
    <property type="match status" value="2"/>
</dbReference>
<evidence type="ECO:0000256" key="3">
    <source>
        <dbReference type="ARBA" id="ARBA00022543"/>
    </source>
</evidence>
<dbReference type="Gene3D" id="3.30.450.270">
    <property type="match status" value="1"/>
</dbReference>
<comment type="catalytic activity">
    <reaction evidence="1">
        <text>ATP + protein L-histidine = ADP + protein N-phospho-L-histidine.</text>
        <dbReference type="EC" id="2.7.13.3"/>
    </reaction>
</comment>
<evidence type="ECO:0000256" key="4">
    <source>
        <dbReference type="ARBA" id="ARBA00022553"/>
    </source>
</evidence>
<dbReference type="Gene3D" id="3.40.50.2300">
    <property type="match status" value="1"/>
</dbReference>
<dbReference type="InterPro" id="IPR001789">
    <property type="entry name" value="Sig_transdc_resp-reg_receiver"/>
</dbReference>
<dbReference type="InterPro" id="IPR029016">
    <property type="entry name" value="GAF-like_dom_sf"/>
</dbReference>
<dbReference type="GO" id="GO:0004673">
    <property type="term" value="F:protein histidine kinase activity"/>
    <property type="evidence" value="ECO:0007669"/>
    <property type="project" value="UniProtKB-EC"/>
</dbReference>
<proteinExistence type="predicted"/>
<accession>A0A7S9HBW8</accession>
<dbReference type="InterPro" id="IPR013515">
    <property type="entry name" value="Phytochrome_cen-reg"/>
</dbReference>
<keyword evidence="8" id="KW-0418">Kinase</keyword>
<gene>
    <name evidence="15" type="ORF">IT774_09795</name>
</gene>